<organism evidence="2 3">
    <name type="scientific">Neolewinella lacunae</name>
    <dbReference type="NCBI Taxonomy" id="1517758"/>
    <lineage>
        <taxon>Bacteria</taxon>
        <taxon>Pseudomonadati</taxon>
        <taxon>Bacteroidota</taxon>
        <taxon>Saprospiria</taxon>
        <taxon>Saprospirales</taxon>
        <taxon>Lewinellaceae</taxon>
        <taxon>Neolewinella</taxon>
    </lineage>
</organism>
<dbReference type="SUPFAM" id="SSF55961">
    <property type="entry name" value="Bet v1-like"/>
    <property type="match status" value="1"/>
</dbReference>
<dbReference type="Gene3D" id="3.30.530.20">
    <property type="match status" value="1"/>
</dbReference>
<gene>
    <name evidence="2" type="ORF">H9S92_13710</name>
</gene>
<dbReference type="AlphaFoldDB" id="A0A923T849"/>
<evidence type="ECO:0000313" key="3">
    <source>
        <dbReference type="Proteomes" id="UP000650081"/>
    </source>
</evidence>
<feature type="signal peptide" evidence="1">
    <location>
        <begin position="1"/>
        <end position="20"/>
    </location>
</feature>
<proteinExistence type="predicted"/>
<sequence length="206" mass="22569">MRFLGLFLVFMALTQVPGLAQQEQGGYQLLADEAGVRVYVRSAAKDVMSVRVTTTAQAKIVAALAVLDDAKAYPSWVHRCTEAFVLPGGNANRYTYCSRVKLPFPFRNREVVAIVEQSIHPTTGVLTRRITNAPQALPASKDYDREQTYSGEWVITPNASGGIDISSTFQTTAASGLPAWLRREVMTSGPVRTMQNFVARVEAKQG</sequence>
<dbReference type="RefSeq" id="WP_187467276.1">
    <property type="nucleotide sequence ID" value="NZ_JACSIT010000120.1"/>
</dbReference>
<protein>
    <recommendedName>
        <fullName evidence="4">START domain-containing protein</fullName>
    </recommendedName>
</protein>
<reference evidence="2" key="1">
    <citation type="submission" date="2020-08" db="EMBL/GenBank/DDBJ databases">
        <title>Lewinella bacteria from marine environments.</title>
        <authorList>
            <person name="Zhong Y."/>
        </authorList>
    </citation>
    <scope>NUCLEOTIDE SEQUENCE</scope>
    <source>
        <strain evidence="2">KCTC 42187</strain>
    </source>
</reference>
<evidence type="ECO:0000313" key="2">
    <source>
        <dbReference type="EMBL" id="MBC6995230.1"/>
    </source>
</evidence>
<accession>A0A923T849</accession>
<dbReference type="InterPro" id="IPR023393">
    <property type="entry name" value="START-like_dom_sf"/>
</dbReference>
<evidence type="ECO:0008006" key="4">
    <source>
        <dbReference type="Google" id="ProtNLM"/>
    </source>
</evidence>
<comment type="caution">
    <text evidence="2">The sequence shown here is derived from an EMBL/GenBank/DDBJ whole genome shotgun (WGS) entry which is preliminary data.</text>
</comment>
<dbReference type="Proteomes" id="UP000650081">
    <property type="component" value="Unassembled WGS sequence"/>
</dbReference>
<dbReference type="EMBL" id="JACSIT010000120">
    <property type="protein sequence ID" value="MBC6995230.1"/>
    <property type="molecule type" value="Genomic_DNA"/>
</dbReference>
<keyword evidence="3" id="KW-1185">Reference proteome</keyword>
<keyword evidence="1" id="KW-0732">Signal</keyword>
<feature type="chain" id="PRO_5037909084" description="START domain-containing protein" evidence="1">
    <location>
        <begin position="21"/>
        <end position="206"/>
    </location>
</feature>
<evidence type="ECO:0000256" key="1">
    <source>
        <dbReference type="SAM" id="SignalP"/>
    </source>
</evidence>
<name>A0A923T849_9BACT</name>